<accession>A0A1M5GQN7</accession>
<sequence length="261" mass="30054">MNDDALLRISLVQMDIQWEDKPANLNKVKGYLSGLSGKTDLVILPEMFSTGFSMNSHTLAETVGGQTISSLQNWSKEYDLAICGSYIAEEKDQYFNRGFFITPEDTYFYDKRHLFRMGDESKSFSPGNRQCIIEHKGFNICLLICYDLRFPVWARNVDNRYDLLLYVANWPQSRIKVWRTLLEARALENLSYVCGVNRVGTDGMGLYYNGQSAVIDYKGNRLSELTEPVEIIETVEISKKGLNLFRNKFPVWKDADDFALR</sequence>
<keyword evidence="8" id="KW-1185">Reference proteome</keyword>
<name>A0A1M5GQN7_9BACT</name>
<evidence type="ECO:0000256" key="2">
    <source>
        <dbReference type="ARBA" id="ARBA00022801"/>
    </source>
</evidence>
<dbReference type="GO" id="GO:0106008">
    <property type="term" value="F:2-oxoglutaramate amidase activity"/>
    <property type="evidence" value="ECO:0007669"/>
    <property type="project" value="TreeGrafter"/>
</dbReference>
<dbReference type="InterPro" id="IPR036526">
    <property type="entry name" value="C-N_Hydrolase_sf"/>
</dbReference>
<evidence type="ECO:0000259" key="6">
    <source>
        <dbReference type="PROSITE" id="PS50263"/>
    </source>
</evidence>
<dbReference type="PANTHER" id="PTHR47799:SF1">
    <property type="entry name" value="OMEGA-AMIDASE YAFV"/>
    <property type="match status" value="1"/>
</dbReference>
<evidence type="ECO:0000313" key="7">
    <source>
        <dbReference type="EMBL" id="SHG06026.1"/>
    </source>
</evidence>
<dbReference type="Gene3D" id="3.60.110.10">
    <property type="entry name" value="Carbon-nitrogen hydrolase"/>
    <property type="match status" value="1"/>
</dbReference>
<dbReference type="EMBL" id="FQUC01000014">
    <property type="protein sequence ID" value="SHG06026.1"/>
    <property type="molecule type" value="Genomic_DNA"/>
</dbReference>
<dbReference type="STRING" id="1346286.SAMN05444362_11498"/>
<evidence type="ECO:0000256" key="3">
    <source>
        <dbReference type="ARBA" id="ARBA00039118"/>
    </source>
</evidence>
<dbReference type="SUPFAM" id="SSF56317">
    <property type="entry name" value="Carbon-nitrogen hydrolase"/>
    <property type="match status" value="1"/>
</dbReference>
<feature type="domain" description="CN hydrolase" evidence="6">
    <location>
        <begin position="7"/>
        <end position="239"/>
    </location>
</feature>
<dbReference type="InterPro" id="IPR003010">
    <property type="entry name" value="C-N_Hydrolase"/>
</dbReference>
<comment type="similarity">
    <text evidence="1">Belongs to the carbon-nitrogen hydrolase superfamily. NIT1/NIT2 family.</text>
</comment>
<keyword evidence="2 7" id="KW-0378">Hydrolase</keyword>
<evidence type="ECO:0000256" key="5">
    <source>
        <dbReference type="ARBA" id="ARBA00072139"/>
    </source>
</evidence>
<dbReference type="OrthoDB" id="9811121at2"/>
<organism evidence="7 8">
    <name type="scientific">Dysgonomonas macrotermitis</name>
    <dbReference type="NCBI Taxonomy" id="1346286"/>
    <lineage>
        <taxon>Bacteria</taxon>
        <taxon>Pseudomonadati</taxon>
        <taxon>Bacteroidota</taxon>
        <taxon>Bacteroidia</taxon>
        <taxon>Bacteroidales</taxon>
        <taxon>Dysgonomonadaceae</taxon>
        <taxon>Dysgonomonas</taxon>
    </lineage>
</organism>
<gene>
    <name evidence="7" type="ORF">SAMN05444362_11498</name>
</gene>
<evidence type="ECO:0000256" key="4">
    <source>
        <dbReference type="ARBA" id="ARBA00052904"/>
    </source>
</evidence>
<dbReference type="InterPro" id="IPR052737">
    <property type="entry name" value="Omega-amidase_YafV"/>
</dbReference>
<dbReference type="CDD" id="cd07575">
    <property type="entry name" value="Xc-1258_like"/>
    <property type="match status" value="1"/>
</dbReference>
<protein>
    <recommendedName>
        <fullName evidence="5">Omega-amidase YafV</fullName>
        <ecNumber evidence="3">3.5.1.3</ecNumber>
    </recommendedName>
</protein>
<evidence type="ECO:0000256" key="1">
    <source>
        <dbReference type="ARBA" id="ARBA00010613"/>
    </source>
</evidence>
<dbReference type="AlphaFoldDB" id="A0A1M5GQN7"/>
<reference evidence="8" key="1">
    <citation type="submission" date="2016-11" db="EMBL/GenBank/DDBJ databases">
        <authorList>
            <person name="Varghese N."/>
            <person name="Submissions S."/>
        </authorList>
    </citation>
    <scope>NUCLEOTIDE SEQUENCE [LARGE SCALE GENOMIC DNA]</scope>
    <source>
        <strain evidence="8">DSM 27370</strain>
    </source>
</reference>
<dbReference type="PANTHER" id="PTHR47799">
    <property type="entry name" value="OMEGA-AMIDASE YAFV"/>
    <property type="match status" value="1"/>
</dbReference>
<comment type="catalytic activity">
    <reaction evidence="4">
        <text>a monoamide of a dicarboxylate + H2O = a dicarboxylate + NH4(+)</text>
        <dbReference type="Rhea" id="RHEA:11716"/>
        <dbReference type="ChEBI" id="CHEBI:15377"/>
        <dbReference type="ChEBI" id="CHEBI:28938"/>
        <dbReference type="ChEBI" id="CHEBI:28965"/>
        <dbReference type="ChEBI" id="CHEBI:77450"/>
        <dbReference type="EC" id="3.5.1.3"/>
    </reaction>
</comment>
<dbReference type="Pfam" id="PF00795">
    <property type="entry name" value="CN_hydrolase"/>
    <property type="match status" value="1"/>
</dbReference>
<dbReference type="EC" id="3.5.1.3" evidence="3"/>
<dbReference type="PROSITE" id="PS50263">
    <property type="entry name" value="CN_HYDROLASE"/>
    <property type="match status" value="1"/>
</dbReference>
<dbReference type="RefSeq" id="WP_062181886.1">
    <property type="nucleotide sequence ID" value="NZ_BBXL01000014.1"/>
</dbReference>
<dbReference type="FunFam" id="3.60.110.10:FF:000004">
    <property type="entry name" value="Carbon-nitrogen hydrolase"/>
    <property type="match status" value="1"/>
</dbReference>
<proteinExistence type="inferred from homology"/>
<evidence type="ECO:0000313" key="8">
    <source>
        <dbReference type="Proteomes" id="UP000184480"/>
    </source>
</evidence>
<dbReference type="GO" id="GO:0050152">
    <property type="term" value="F:omega-amidase activity"/>
    <property type="evidence" value="ECO:0007669"/>
    <property type="project" value="UniProtKB-EC"/>
</dbReference>
<dbReference type="Proteomes" id="UP000184480">
    <property type="component" value="Unassembled WGS sequence"/>
</dbReference>